<dbReference type="PROSITE" id="PS51257">
    <property type="entry name" value="PROKAR_LIPOPROTEIN"/>
    <property type="match status" value="1"/>
</dbReference>
<dbReference type="InterPro" id="IPR054246">
    <property type="entry name" value="DUF6973"/>
</dbReference>
<sequence length="288" mass="32910">MKRSKIVMLLAGLLLSSCSTQIKDISADESKIHPSDYQRLALQNMEHLNAEGVHFVKEKKQSTDPHTTEFYKQMNEVILETLKNPQFKINPNNPNKQQLYPYSSLLPQDKPSLNPMERALCDQNAWNCLNFLDAGYVASQQSGTDFSSWQSYSINNEKDAFRHSYWNAVMTITMSYTWAQNYADTHEQGSPTQIQGGVGQQMDYHNNAVGRNVANNLPNMYKCKGVARAELHKAMRDGRLKIAKRNYFTEQVDELVGNQRYLTSSNAWSASWPASYKDLIDRLNYATC</sequence>
<dbReference type="AlphaFoldDB" id="A0A511N7C5"/>
<dbReference type="Pfam" id="PF22322">
    <property type="entry name" value="DUF6973"/>
    <property type="match status" value="1"/>
</dbReference>
<dbReference type="Proteomes" id="UP000321306">
    <property type="component" value="Unassembled WGS sequence"/>
</dbReference>
<dbReference type="EMBL" id="BJXB01000020">
    <property type="protein sequence ID" value="GEM48321.1"/>
    <property type="molecule type" value="Genomic_DNA"/>
</dbReference>
<feature type="chain" id="PRO_5021922980" description="DUF6973 domain-containing protein" evidence="1">
    <location>
        <begin position="23"/>
        <end position="288"/>
    </location>
</feature>
<feature type="signal peptide" evidence="1">
    <location>
        <begin position="1"/>
        <end position="22"/>
    </location>
</feature>
<protein>
    <recommendedName>
        <fullName evidence="2">DUF6973 domain-containing protein</fullName>
    </recommendedName>
</protein>
<dbReference type="OrthoDB" id="1187707at2"/>
<evidence type="ECO:0000259" key="2">
    <source>
        <dbReference type="Pfam" id="PF22322"/>
    </source>
</evidence>
<organism evidence="3 4">
    <name type="scientific">Deinococcus cellulosilyticus (strain DSM 18568 / NBRC 106333 / KACC 11606 / 5516J-15)</name>
    <dbReference type="NCBI Taxonomy" id="1223518"/>
    <lineage>
        <taxon>Bacteria</taxon>
        <taxon>Thermotogati</taxon>
        <taxon>Deinococcota</taxon>
        <taxon>Deinococci</taxon>
        <taxon>Deinococcales</taxon>
        <taxon>Deinococcaceae</taxon>
        <taxon>Deinococcus</taxon>
    </lineage>
</organism>
<keyword evidence="4" id="KW-1185">Reference proteome</keyword>
<comment type="caution">
    <text evidence="3">The sequence shown here is derived from an EMBL/GenBank/DDBJ whole genome shotgun (WGS) entry which is preliminary data.</text>
</comment>
<proteinExistence type="predicted"/>
<accession>A0A511N7C5</accession>
<evidence type="ECO:0000313" key="4">
    <source>
        <dbReference type="Proteomes" id="UP000321306"/>
    </source>
</evidence>
<feature type="domain" description="DUF6973" evidence="2">
    <location>
        <begin position="120"/>
        <end position="237"/>
    </location>
</feature>
<reference evidence="3 4" key="1">
    <citation type="submission" date="2019-07" db="EMBL/GenBank/DDBJ databases">
        <title>Whole genome shotgun sequence of Deinococcus cellulosilyticus NBRC 106333.</title>
        <authorList>
            <person name="Hosoyama A."/>
            <person name="Uohara A."/>
            <person name="Ohji S."/>
            <person name="Ichikawa N."/>
        </authorList>
    </citation>
    <scope>NUCLEOTIDE SEQUENCE [LARGE SCALE GENOMIC DNA]</scope>
    <source>
        <strain evidence="3 4">NBRC 106333</strain>
    </source>
</reference>
<keyword evidence="1" id="KW-0732">Signal</keyword>
<evidence type="ECO:0000256" key="1">
    <source>
        <dbReference type="SAM" id="SignalP"/>
    </source>
</evidence>
<gene>
    <name evidence="3" type="ORF">DC3_39560</name>
</gene>
<evidence type="ECO:0000313" key="3">
    <source>
        <dbReference type="EMBL" id="GEM48321.1"/>
    </source>
</evidence>
<name>A0A511N7C5_DEIC1</name>
<dbReference type="RefSeq" id="WP_146887318.1">
    <property type="nucleotide sequence ID" value="NZ_BJXB01000020.1"/>
</dbReference>